<dbReference type="AlphaFoldDB" id="A0A3R7FFC6"/>
<proteinExistence type="predicted"/>
<dbReference type="Proteomes" id="UP000286415">
    <property type="component" value="Unassembled WGS sequence"/>
</dbReference>
<evidence type="ECO:0000313" key="1">
    <source>
        <dbReference type="EMBL" id="KAG5442541.1"/>
    </source>
</evidence>
<reference evidence="1 2" key="1">
    <citation type="journal article" date="2018" name="Biotechnol. Adv.">
        <title>Improved genomic resources and new bioinformatic workflow for the carcinogenic parasite Clonorchis sinensis: Biotechnological implications.</title>
        <authorList>
            <person name="Wang D."/>
            <person name="Korhonen P.K."/>
            <person name="Gasser R.B."/>
            <person name="Young N.D."/>
        </authorList>
    </citation>
    <scope>NUCLEOTIDE SEQUENCE [LARGE SCALE GENOMIC DNA]</scope>
    <source>
        <strain evidence="1">Cs-k2</strain>
    </source>
</reference>
<dbReference type="InParanoid" id="A0A3R7FFC6"/>
<accession>A0A3R7FFC6</accession>
<organism evidence="1 2">
    <name type="scientific">Clonorchis sinensis</name>
    <name type="common">Chinese liver fluke</name>
    <dbReference type="NCBI Taxonomy" id="79923"/>
    <lineage>
        <taxon>Eukaryota</taxon>
        <taxon>Metazoa</taxon>
        <taxon>Spiralia</taxon>
        <taxon>Lophotrochozoa</taxon>
        <taxon>Platyhelminthes</taxon>
        <taxon>Trematoda</taxon>
        <taxon>Digenea</taxon>
        <taxon>Opisthorchiida</taxon>
        <taxon>Opisthorchiata</taxon>
        <taxon>Opisthorchiidae</taxon>
        <taxon>Clonorchis</taxon>
    </lineage>
</organism>
<gene>
    <name evidence="1" type="ORF">CSKR_108735</name>
</gene>
<name>A0A3R7FFC6_CLOSI</name>
<evidence type="ECO:0000313" key="2">
    <source>
        <dbReference type="Proteomes" id="UP000286415"/>
    </source>
</evidence>
<reference evidence="1 2" key="2">
    <citation type="journal article" date="2021" name="Genomics">
        <title>High-quality reference genome for Clonorchis sinensis.</title>
        <authorList>
            <person name="Young N.D."/>
            <person name="Stroehlein A.J."/>
            <person name="Kinkar L."/>
            <person name="Wang T."/>
            <person name="Sohn W.M."/>
            <person name="Chang B.C.H."/>
            <person name="Kaur P."/>
            <person name="Weisz D."/>
            <person name="Dudchenko O."/>
            <person name="Aiden E.L."/>
            <person name="Korhonen P.K."/>
            <person name="Gasser R.B."/>
        </authorList>
    </citation>
    <scope>NUCLEOTIDE SEQUENCE [LARGE SCALE GENOMIC DNA]</scope>
    <source>
        <strain evidence="1">Cs-k2</strain>
    </source>
</reference>
<keyword evidence="2" id="KW-1185">Reference proteome</keyword>
<comment type="caution">
    <text evidence="1">The sequence shown here is derived from an EMBL/GenBank/DDBJ whole genome shotgun (WGS) entry which is preliminary data.</text>
</comment>
<sequence>MSKSVPVWSFSDDPLENAFSCIAAMPREESIRVEVPPSCLDRINRDWRLGLNDGPFSHFPCFHKQLNLKVVVCDPVEGPDGSSGSGNLAVFQPSCFLRMVRQLGTGMVLQLNDFDLVYIVEISFACRVTDY</sequence>
<dbReference type="EMBL" id="NIRI02000056">
    <property type="protein sequence ID" value="KAG5442541.1"/>
    <property type="molecule type" value="Genomic_DNA"/>
</dbReference>
<protein>
    <submittedName>
        <fullName evidence="1">Uncharacterized protein</fullName>
    </submittedName>
</protein>